<evidence type="ECO:0008006" key="6">
    <source>
        <dbReference type="Google" id="ProtNLM"/>
    </source>
</evidence>
<dbReference type="Proteomes" id="UP000317494">
    <property type="component" value="Unassembled WGS sequence"/>
</dbReference>
<protein>
    <recommendedName>
        <fullName evidence="6">Roadblock/LAMTOR2 domain-containing protein</fullName>
    </recommendedName>
</protein>
<keyword evidence="4" id="KW-1185">Reference proteome</keyword>
<organism evidence="3 4">
    <name type="scientific">Synchytrium endobioticum</name>
    <dbReference type="NCBI Taxonomy" id="286115"/>
    <lineage>
        <taxon>Eukaryota</taxon>
        <taxon>Fungi</taxon>
        <taxon>Fungi incertae sedis</taxon>
        <taxon>Chytridiomycota</taxon>
        <taxon>Chytridiomycota incertae sedis</taxon>
        <taxon>Chytridiomycetes</taxon>
        <taxon>Synchytriales</taxon>
        <taxon>Synchytriaceae</taxon>
        <taxon>Synchytrium</taxon>
    </lineage>
</organism>
<reference evidence="4 5" key="1">
    <citation type="journal article" date="2019" name="Sci. Rep.">
        <title>Comparative genomics of chytrid fungi reveal insights into the obligate biotrophic and pathogenic lifestyle of Synchytrium endobioticum.</title>
        <authorList>
            <person name="van de Vossenberg B.T.L.H."/>
            <person name="Warris S."/>
            <person name="Nguyen H.D.T."/>
            <person name="van Gent-Pelzer M.P.E."/>
            <person name="Joly D.L."/>
            <person name="van de Geest H.C."/>
            <person name="Bonants P.J.M."/>
            <person name="Smith D.S."/>
            <person name="Levesque C.A."/>
            <person name="van der Lee T.A.J."/>
        </authorList>
    </citation>
    <scope>NUCLEOTIDE SEQUENCE [LARGE SCALE GENOMIC DNA]</scope>
    <source>
        <strain evidence="2 5">LEV6574</strain>
        <strain evidence="3 4">MB42</strain>
    </source>
</reference>
<feature type="compositionally biased region" description="Polar residues" evidence="1">
    <location>
        <begin position="62"/>
        <end position="75"/>
    </location>
</feature>
<dbReference type="PANTHER" id="PTHR13323">
    <property type="entry name" value="LATE ENDOSOMAL/LYSOSOMAL MP1 INTERACTING PROTEIN"/>
    <property type="match status" value="1"/>
</dbReference>
<evidence type="ECO:0000313" key="5">
    <source>
        <dbReference type="Proteomes" id="UP000320475"/>
    </source>
</evidence>
<evidence type="ECO:0000313" key="2">
    <source>
        <dbReference type="EMBL" id="TPX41454.1"/>
    </source>
</evidence>
<dbReference type="GO" id="GO:0060090">
    <property type="term" value="F:molecular adaptor activity"/>
    <property type="evidence" value="ECO:0007669"/>
    <property type="project" value="InterPro"/>
</dbReference>
<dbReference type="GO" id="GO:0005085">
    <property type="term" value="F:guanyl-nucleotide exchange factor activity"/>
    <property type="evidence" value="ECO:0007669"/>
    <property type="project" value="InterPro"/>
</dbReference>
<comment type="caution">
    <text evidence="3">The sequence shown here is derived from an EMBL/GenBank/DDBJ whole genome shotgun (WGS) entry which is preliminary data.</text>
</comment>
<evidence type="ECO:0000313" key="3">
    <source>
        <dbReference type="EMBL" id="TPX53474.1"/>
    </source>
</evidence>
<gene>
    <name evidence="2" type="ORF">SeLEV6574_g06080</name>
    <name evidence="3" type="ORF">SeMB42_g00771</name>
</gene>
<sequence length="156" mass="16485">MLALKPRVLSSVLAQAVTSGVFAALLLNPDGSVLAASANSDDRESKIIASIAYSIWRTFDKSASPSDATTAPQPASSGPGRRSTRTRSTPTIPNSNVEQLKEFACDVKERGRLCMVRIGKVLLCIAATEDAPLGVLMAKGRALKAYLEEPLSKIGL</sequence>
<feature type="compositionally biased region" description="Low complexity" evidence="1">
    <location>
        <begin position="76"/>
        <end position="91"/>
    </location>
</feature>
<dbReference type="EMBL" id="QEAM01000319">
    <property type="protein sequence ID" value="TPX41454.1"/>
    <property type="molecule type" value="Genomic_DNA"/>
</dbReference>
<dbReference type="InterPro" id="IPR037587">
    <property type="entry name" value="LAMTOR2-like"/>
</dbReference>
<dbReference type="GO" id="GO:0032008">
    <property type="term" value="P:positive regulation of TOR signaling"/>
    <property type="evidence" value="ECO:0007669"/>
    <property type="project" value="InterPro"/>
</dbReference>
<evidence type="ECO:0000256" key="1">
    <source>
        <dbReference type="SAM" id="MobiDB-lite"/>
    </source>
</evidence>
<dbReference type="AlphaFoldDB" id="A0A507DP87"/>
<dbReference type="OrthoDB" id="271745at2759"/>
<name>A0A507DP87_9FUNG</name>
<dbReference type="Gene3D" id="3.30.450.30">
    <property type="entry name" value="Dynein light chain 2a, cytoplasmic"/>
    <property type="match status" value="1"/>
</dbReference>
<dbReference type="STRING" id="286115.A0A507DP87"/>
<dbReference type="Proteomes" id="UP000320475">
    <property type="component" value="Unassembled WGS sequence"/>
</dbReference>
<dbReference type="SUPFAM" id="SSF103196">
    <property type="entry name" value="Roadblock/LC7 domain"/>
    <property type="match status" value="1"/>
</dbReference>
<feature type="region of interest" description="Disordered" evidence="1">
    <location>
        <begin position="62"/>
        <end position="93"/>
    </location>
</feature>
<accession>A0A507DP87</accession>
<proteinExistence type="predicted"/>
<dbReference type="EMBL" id="QEAN01000016">
    <property type="protein sequence ID" value="TPX53474.1"/>
    <property type="molecule type" value="Genomic_DNA"/>
</dbReference>
<dbReference type="VEuPathDB" id="FungiDB:SeMB42_g00771"/>
<evidence type="ECO:0000313" key="4">
    <source>
        <dbReference type="Proteomes" id="UP000317494"/>
    </source>
</evidence>